<dbReference type="EMBL" id="RCMG01000064">
    <property type="protein sequence ID" value="KAG2865144.1"/>
    <property type="molecule type" value="Genomic_DNA"/>
</dbReference>
<reference evidence="2" key="1">
    <citation type="submission" date="2018-10" db="EMBL/GenBank/DDBJ databases">
        <title>Effector identification in a new, highly contiguous assembly of the strawberry crown rot pathogen Phytophthora cactorum.</title>
        <authorList>
            <person name="Armitage A.D."/>
            <person name="Nellist C.F."/>
            <person name="Bates H."/>
            <person name="Vickerstaff R.J."/>
            <person name="Harrison R.J."/>
        </authorList>
    </citation>
    <scope>NUCLEOTIDE SEQUENCE</scope>
    <source>
        <strain evidence="2">15-7</strain>
    </source>
</reference>
<name>A0A8T0ZRT7_9STRA</name>
<feature type="compositionally biased region" description="Polar residues" evidence="1">
    <location>
        <begin position="59"/>
        <end position="69"/>
    </location>
</feature>
<feature type="region of interest" description="Disordered" evidence="1">
    <location>
        <begin position="59"/>
        <end position="106"/>
    </location>
</feature>
<evidence type="ECO:0000313" key="3">
    <source>
        <dbReference type="Proteomes" id="UP000735874"/>
    </source>
</evidence>
<dbReference type="AlphaFoldDB" id="A0A8T0ZRT7"/>
<dbReference type="VEuPathDB" id="FungiDB:PC110_g5464"/>
<comment type="caution">
    <text evidence="2">The sequence shown here is derived from an EMBL/GenBank/DDBJ whole genome shotgun (WGS) entry which is preliminary data.</text>
</comment>
<organism evidence="2 3">
    <name type="scientific">Phytophthora cactorum</name>
    <dbReference type="NCBI Taxonomy" id="29920"/>
    <lineage>
        <taxon>Eukaryota</taxon>
        <taxon>Sar</taxon>
        <taxon>Stramenopiles</taxon>
        <taxon>Oomycota</taxon>
        <taxon>Peronosporomycetes</taxon>
        <taxon>Peronosporales</taxon>
        <taxon>Peronosporaceae</taxon>
        <taxon>Phytophthora</taxon>
    </lineage>
</organism>
<gene>
    <name evidence="2" type="ORF">PC113_g3941</name>
</gene>
<evidence type="ECO:0000313" key="2">
    <source>
        <dbReference type="EMBL" id="KAG2865144.1"/>
    </source>
</evidence>
<sequence>MCWHLVLEMSETKMSVFKSDRTVLPTCPTGFPKLSDITWASDTVASKINCPTAVQTHTCQGQQSSGNWATGSGSGTHSSTPSGSSSDSGSTSTSGSSSTTTTTANEAMRQNSIMTIVSVTLLSAILHALL</sequence>
<accession>A0A8T0ZRT7</accession>
<protein>
    <submittedName>
        <fullName evidence="2">Uncharacterized protein</fullName>
    </submittedName>
</protein>
<dbReference type="Proteomes" id="UP000735874">
    <property type="component" value="Unassembled WGS sequence"/>
</dbReference>
<proteinExistence type="predicted"/>
<evidence type="ECO:0000256" key="1">
    <source>
        <dbReference type="SAM" id="MobiDB-lite"/>
    </source>
</evidence>
<feature type="compositionally biased region" description="Low complexity" evidence="1">
    <location>
        <begin position="75"/>
        <end position="103"/>
    </location>
</feature>